<dbReference type="AlphaFoldDB" id="A0ABD5PVR4"/>
<organism evidence="1 2">
    <name type="scientific">Halosolutus amylolyticus</name>
    <dbReference type="NCBI Taxonomy" id="2932267"/>
    <lineage>
        <taxon>Archaea</taxon>
        <taxon>Methanobacteriati</taxon>
        <taxon>Methanobacteriota</taxon>
        <taxon>Stenosarchaea group</taxon>
        <taxon>Halobacteria</taxon>
        <taxon>Halobacteriales</taxon>
        <taxon>Natrialbaceae</taxon>
        <taxon>Halosolutus</taxon>
    </lineage>
</organism>
<keyword evidence="1" id="KW-0378">Hydrolase</keyword>
<keyword evidence="1" id="KW-0255">Endonuclease</keyword>
<accession>A0ABD5PVR4</accession>
<dbReference type="EMBL" id="JBHSFA010000009">
    <property type="protein sequence ID" value="MFC4544064.1"/>
    <property type="molecule type" value="Genomic_DNA"/>
</dbReference>
<sequence>MIGLFDGMVASGHYMSTEYTEQDCISSLREAALKLEKSPTQAEYRNLDLSPCVTHICDIVGSWNEAKRAAGIETYDQVGEA</sequence>
<dbReference type="RefSeq" id="WP_382182559.1">
    <property type="nucleotide sequence ID" value="NZ_JBHSFA010000009.1"/>
</dbReference>
<evidence type="ECO:0000313" key="1">
    <source>
        <dbReference type="EMBL" id="MFC4544064.1"/>
    </source>
</evidence>
<keyword evidence="2" id="KW-1185">Reference proteome</keyword>
<evidence type="ECO:0000313" key="2">
    <source>
        <dbReference type="Proteomes" id="UP001595898"/>
    </source>
</evidence>
<keyword evidence="1" id="KW-0540">Nuclease</keyword>
<name>A0ABD5PVR4_9EURY</name>
<dbReference type="Pfam" id="PF18780">
    <property type="entry name" value="HNH_repeat"/>
    <property type="match status" value="1"/>
</dbReference>
<gene>
    <name evidence="1" type="ORF">ACFO5R_19230</name>
</gene>
<dbReference type="GO" id="GO:0004519">
    <property type="term" value="F:endonuclease activity"/>
    <property type="evidence" value="ECO:0007669"/>
    <property type="project" value="UniProtKB-KW"/>
</dbReference>
<protein>
    <submittedName>
        <fullName evidence="1">Homing endonuclease associated repeat-containing protein</fullName>
    </submittedName>
</protein>
<dbReference type="InterPro" id="IPR041025">
    <property type="entry name" value="HNH_repeat"/>
</dbReference>
<proteinExistence type="predicted"/>
<comment type="caution">
    <text evidence="1">The sequence shown here is derived from an EMBL/GenBank/DDBJ whole genome shotgun (WGS) entry which is preliminary data.</text>
</comment>
<dbReference type="Proteomes" id="UP001595898">
    <property type="component" value="Unassembled WGS sequence"/>
</dbReference>
<reference evidence="1 2" key="1">
    <citation type="journal article" date="2019" name="Int. J. Syst. Evol. Microbiol.">
        <title>The Global Catalogue of Microorganisms (GCM) 10K type strain sequencing project: providing services to taxonomists for standard genome sequencing and annotation.</title>
        <authorList>
            <consortium name="The Broad Institute Genomics Platform"/>
            <consortium name="The Broad Institute Genome Sequencing Center for Infectious Disease"/>
            <person name="Wu L."/>
            <person name="Ma J."/>
        </authorList>
    </citation>
    <scope>NUCLEOTIDE SEQUENCE [LARGE SCALE GENOMIC DNA]</scope>
    <source>
        <strain evidence="1 2">WLHS5</strain>
    </source>
</reference>